<proteinExistence type="inferred from homology"/>
<dbReference type="InterPro" id="IPR016166">
    <property type="entry name" value="FAD-bd_PCMH"/>
</dbReference>
<evidence type="ECO:0000256" key="3">
    <source>
        <dbReference type="SAM" id="SignalP"/>
    </source>
</evidence>
<reference evidence="5" key="1">
    <citation type="journal article" date="2020" name="Stud. Mycol.">
        <title>101 Dothideomycetes genomes: a test case for predicting lifestyles and emergence of pathogens.</title>
        <authorList>
            <person name="Haridas S."/>
            <person name="Albert R."/>
            <person name="Binder M."/>
            <person name="Bloem J."/>
            <person name="Labutti K."/>
            <person name="Salamov A."/>
            <person name="Andreopoulos B."/>
            <person name="Baker S."/>
            <person name="Barry K."/>
            <person name="Bills G."/>
            <person name="Bluhm B."/>
            <person name="Cannon C."/>
            <person name="Castanera R."/>
            <person name="Culley D."/>
            <person name="Daum C."/>
            <person name="Ezra D."/>
            <person name="Gonzalez J."/>
            <person name="Henrissat B."/>
            <person name="Kuo A."/>
            <person name="Liang C."/>
            <person name="Lipzen A."/>
            <person name="Lutzoni F."/>
            <person name="Magnuson J."/>
            <person name="Mondo S."/>
            <person name="Nolan M."/>
            <person name="Ohm R."/>
            <person name="Pangilinan J."/>
            <person name="Park H.-J."/>
            <person name="Ramirez L."/>
            <person name="Alfaro M."/>
            <person name="Sun H."/>
            <person name="Tritt A."/>
            <person name="Yoshinaga Y."/>
            <person name="Zwiers L.-H."/>
            <person name="Turgeon B."/>
            <person name="Goodwin S."/>
            <person name="Spatafora J."/>
            <person name="Crous P."/>
            <person name="Grigoriev I."/>
        </authorList>
    </citation>
    <scope>NUCLEOTIDE SEQUENCE</scope>
    <source>
        <strain evidence="5">CBS 122681</strain>
    </source>
</reference>
<evidence type="ECO:0000256" key="2">
    <source>
        <dbReference type="ARBA" id="ARBA00023002"/>
    </source>
</evidence>
<evidence type="ECO:0000256" key="1">
    <source>
        <dbReference type="ARBA" id="ARBA00005466"/>
    </source>
</evidence>
<name>A0A6A6TC59_9PLEO</name>
<dbReference type="Pfam" id="PF08031">
    <property type="entry name" value="BBE"/>
    <property type="match status" value="1"/>
</dbReference>
<dbReference type="InterPro" id="IPR050432">
    <property type="entry name" value="FAD-linked_Oxidoreductases_BP"/>
</dbReference>
<evidence type="ECO:0000313" key="6">
    <source>
        <dbReference type="Proteomes" id="UP000799324"/>
    </source>
</evidence>
<dbReference type="EMBL" id="MU004335">
    <property type="protein sequence ID" value="KAF2656498.1"/>
    <property type="molecule type" value="Genomic_DNA"/>
</dbReference>
<dbReference type="Pfam" id="PF01565">
    <property type="entry name" value="FAD_binding_4"/>
    <property type="match status" value="1"/>
</dbReference>
<gene>
    <name evidence="5" type="ORF">K491DRAFT_715261</name>
</gene>
<dbReference type="SUPFAM" id="SSF56176">
    <property type="entry name" value="FAD-binding/transporter-associated domain-like"/>
    <property type="match status" value="1"/>
</dbReference>
<dbReference type="InterPro" id="IPR036318">
    <property type="entry name" value="FAD-bd_PCMH-like_sf"/>
</dbReference>
<feature type="domain" description="FAD-binding PCMH-type" evidence="4">
    <location>
        <begin position="188"/>
        <end position="367"/>
    </location>
</feature>
<dbReference type="OrthoDB" id="9983560at2759"/>
<keyword evidence="6" id="KW-1185">Reference proteome</keyword>
<feature type="chain" id="PRO_5025630087" evidence="3">
    <location>
        <begin position="19"/>
        <end position="653"/>
    </location>
</feature>
<feature type="signal peptide" evidence="3">
    <location>
        <begin position="1"/>
        <end position="18"/>
    </location>
</feature>
<sequence length="653" mass="69718">MLTTFVISSLVAAVAANAQSSVDASIAPAATVLPADSTDAGVPLFAVETTQLTDGVVAALANDSSVADVAHLFAFGDGTEANATASAQKRASNCKTYPGDALWPSQIVWKIFDLLLGGALADIIPIASPCYPKSEYNDYNATQCAIVTANWSQGVTHYSDPGSVMFPMYEGKTCLPGTDPTALGTCTQGGYALRSVKATNVAQIQLAVNFARTLNLRLVVKNTGHDYNGRSTGKDALSIWTHNFKEIKYVAKYKSPTYSGPVFKVGSGVQGFELYAAAEKYGVSAVGGICPTVGIFGGYSAGGGHSPLMQFYGVGSDQIVALEVVTADGRFNTVTPETNSDLYWALLGGGGGTFGIVTSAIVKVHPKMPVTTSVFNFTSANVSTETFWKGVEAFWDDMPAYNEAKTYSYFFIANTSGTYSFQMFPFFATNQTVAQFEALTKPFFNKLKALGIPYEISTTYYDTFYGGYQATFNVIDSRIGGYTSIPGNRIIPAENWNDAKTSAATLAAVKHAVDNALRIGIYHQHPNDDAAIDNAVNPAFRNEGAMLIAINFVAANATVATIGAESLQLTNDILGPLRDVTPNGGTYGNEADPAEPDWQNAFWGKNYERLLRIKKKVDPTELFYVHHGVGSEGWAVDDGDRGVPTQDGKLCRT</sequence>
<dbReference type="GO" id="GO:0016491">
    <property type="term" value="F:oxidoreductase activity"/>
    <property type="evidence" value="ECO:0007669"/>
    <property type="project" value="UniProtKB-KW"/>
</dbReference>
<evidence type="ECO:0000259" key="4">
    <source>
        <dbReference type="PROSITE" id="PS51387"/>
    </source>
</evidence>
<dbReference type="Proteomes" id="UP000799324">
    <property type="component" value="Unassembled WGS sequence"/>
</dbReference>
<dbReference type="InterPro" id="IPR012951">
    <property type="entry name" value="BBE"/>
</dbReference>
<dbReference type="AlphaFoldDB" id="A0A6A6TC59"/>
<dbReference type="InterPro" id="IPR016169">
    <property type="entry name" value="FAD-bd_PCMH_sub2"/>
</dbReference>
<dbReference type="InterPro" id="IPR006094">
    <property type="entry name" value="Oxid_FAD_bind_N"/>
</dbReference>
<keyword evidence="2" id="KW-0560">Oxidoreductase</keyword>
<evidence type="ECO:0000313" key="5">
    <source>
        <dbReference type="EMBL" id="KAF2656498.1"/>
    </source>
</evidence>
<dbReference type="GO" id="GO:0071949">
    <property type="term" value="F:FAD binding"/>
    <property type="evidence" value="ECO:0007669"/>
    <property type="project" value="InterPro"/>
</dbReference>
<protein>
    <submittedName>
        <fullName evidence="5">FAD binding domain-containing protein</fullName>
    </submittedName>
</protein>
<organism evidence="5 6">
    <name type="scientific">Lophiostoma macrostomum CBS 122681</name>
    <dbReference type="NCBI Taxonomy" id="1314788"/>
    <lineage>
        <taxon>Eukaryota</taxon>
        <taxon>Fungi</taxon>
        <taxon>Dikarya</taxon>
        <taxon>Ascomycota</taxon>
        <taxon>Pezizomycotina</taxon>
        <taxon>Dothideomycetes</taxon>
        <taxon>Pleosporomycetidae</taxon>
        <taxon>Pleosporales</taxon>
        <taxon>Lophiostomataceae</taxon>
        <taxon>Lophiostoma</taxon>
    </lineage>
</organism>
<keyword evidence="3" id="KW-0732">Signal</keyword>
<comment type="similarity">
    <text evidence="1">Belongs to the oxygen-dependent FAD-linked oxidoreductase family.</text>
</comment>
<accession>A0A6A6TC59</accession>
<dbReference type="PANTHER" id="PTHR13878">
    <property type="entry name" value="GULONOLACTONE OXIDASE"/>
    <property type="match status" value="1"/>
</dbReference>
<dbReference type="PANTHER" id="PTHR13878:SF91">
    <property type="entry name" value="FAD BINDING DOMAIN PROTEIN (AFU_ORTHOLOGUE AFUA_6G12070)-RELATED"/>
    <property type="match status" value="1"/>
</dbReference>
<dbReference type="Gene3D" id="3.30.465.10">
    <property type="match status" value="2"/>
</dbReference>
<dbReference type="PROSITE" id="PS51387">
    <property type="entry name" value="FAD_PCMH"/>
    <property type="match status" value="1"/>
</dbReference>